<dbReference type="SUPFAM" id="SSF56112">
    <property type="entry name" value="Protein kinase-like (PK-like)"/>
    <property type="match status" value="1"/>
</dbReference>
<feature type="domain" description="Protein kinase" evidence="1">
    <location>
        <begin position="25"/>
        <end position="93"/>
    </location>
</feature>
<evidence type="ECO:0000313" key="2">
    <source>
        <dbReference type="EMBL" id="KAF9547002.1"/>
    </source>
</evidence>
<dbReference type="Gene3D" id="3.30.200.20">
    <property type="entry name" value="Phosphorylase Kinase, domain 1"/>
    <property type="match status" value="1"/>
</dbReference>
<protein>
    <recommendedName>
        <fullName evidence="1">Protein kinase domain-containing protein</fullName>
    </recommendedName>
</protein>
<dbReference type="InterPro" id="IPR000719">
    <property type="entry name" value="Prot_kinase_dom"/>
</dbReference>
<evidence type="ECO:0000313" key="3">
    <source>
        <dbReference type="Proteomes" id="UP000723463"/>
    </source>
</evidence>
<dbReference type="GO" id="GO:0005524">
    <property type="term" value="F:ATP binding"/>
    <property type="evidence" value="ECO:0007669"/>
    <property type="project" value="InterPro"/>
</dbReference>
<comment type="caution">
    <text evidence="2">The sequence shown here is derived from an EMBL/GenBank/DDBJ whole genome shotgun (WGS) entry which is preliminary data.</text>
</comment>
<dbReference type="Proteomes" id="UP000723463">
    <property type="component" value="Unassembled WGS sequence"/>
</dbReference>
<dbReference type="GO" id="GO:0004672">
    <property type="term" value="F:protein kinase activity"/>
    <property type="evidence" value="ECO:0007669"/>
    <property type="project" value="InterPro"/>
</dbReference>
<proteinExistence type="predicted"/>
<reference evidence="2" key="1">
    <citation type="journal article" date="2020" name="Fungal Divers.">
        <title>Resolving the Mortierellaceae phylogeny through synthesis of multi-gene phylogenetics and phylogenomics.</title>
        <authorList>
            <person name="Vandepol N."/>
            <person name="Liber J."/>
            <person name="Desiro A."/>
            <person name="Na H."/>
            <person name="Kennedy M."/>
            <person name="Barry K."/>
            <person name="Grigoriev I.V."/>
            <person name="Miller A.N."/>
            <person name="O'Donnell K."/>
            <person name="Stajich J.E."/>
            <person name="Bonito G."/>
        </authorList>
    </citation>
    <scope>NUCLEOTIDE SEQUENCE</scope>
    <source>
        <strain evidence="2">NRRL 2591</strain>
    </source>
</reference>
<sequence length="93" mass="10609">MTSSPCHHPFEDINTEGIIIHRSIIEGVHEFNPGRYGYVDKVKDQDGVRHAIKTFNTQKVDQTDVKRELAALMTTSENPHPNIVVFLHRFEGP</sequence>
<dbReference type="AlphaFoldDB" id="A0A9P6FBK9"/>
<keyword evidence="3" id="KW-1185">Reference proteome</keyword>
<name>A0A9P6FBK9_9FUNG</name>
<dbReference type="EMBL" id="JAAAXW010000048">
    <property type="protein sequence ID" value="KAF9547002.1"/>
    <property type="molecule type" value="Genomic_DNA"/>
</dbReference>
<gene>
    <name evidence="2" type="ORF">EC957_009006</name>
</gene>
<evidence type="ECO:0000259" key="1">
    <source>
        <dbReference type="PROSITE" id="PS50011"/>
    </source>
</evidence>
<organism evidence="2 3">
    <name type="scientific">Mortierella hygrophila</name>
    <dbReference type="NCBI Taxonomy" id="979708"/>
    <lineage>
        <taxon>Eukaryota</taxon>
        <taxon>Fungi</taxon>
        <taxon>Fungi incertae sedis</taxon>
        <taxon>Mucoromycota</taxon>
        <taxon>Mortierellomycotina</taxon>
        <taxon>Mortierellomycetes</taxon>
        <taxon>Mortierellales</taxon>
        <taxon>Mortierellaceae</taxon>
        <taxon>Mortierella</taxon>
    </lineage>
</organism>
<dbReference type="PROSITE" id="PS50011">
    <property type="entry name" value="PROTEIN_KINASE_DOM"/>
    <property type="match status" value="1"/>
</dbReference>
<accession>A0A9P6FBK9</accession>
<dbReference type="InterPro" id="IPR011009">
    <property type="entry name" value="Kinase-like_dom_sf"/>
</dbReference>